<evidence type="ECO:0000313" key="1">
    <source>
        <dbReference type="EMBL" id="KZV44081.1"/>
    </source>
</evidence>
<dbReference type="Proteomes" id="UP000250235">
    <property type="component" value="Unassembled WGS sequence"/>
</dbReference>
<proteinExistence type="predicted"/>
<dbReference type="AlphaFoldDB" id="A0A2Z7CAL1"/>
<evidence type="ECO:0000313" key="2">
    <source>
        <dbReference type="Proteomes" id="UP000250235"/>
    </source>
</evidence>
<gene>
    <name evidence="1" type="ORF">F511_10752</name>
</gene>
<protein>
    <submittedName>
        <fullName evidence="1">Uncharacterized protein</fullName>
    </submittedName>
</protein>
<organism evidence="1 2">
    <name type="scientific">Dorcoceras hygrometricum</name>
    <dbReference type="NCBI Taxonomy" id="472368"/>
    <lineage>
        <taxon>Eukaryota</taxon>
        <taxon>Viridiplantae</taxon>
        <taxon>Streptophyta</taxon>
        <taxon>Embryophyta</taxon>
        <taxon>Tracheophyta</taxon>
        <taxon>Spermatophyta</taxon>
        <taxon>Magnoliopsida</taxon>
        <taxon>eudicotyledons</taxon>
        <taxon>Gunneridae</taxon>
        <taxon>Pentapetalae</taxon>
        <taxon>asterids</taxon>
        <taxon>lamiids</taxon>
        <taxon>Lamiales</taxon>
        <taxon>Gesneriaceae</taxon>
        <taxon>Didymocarpoideae</taxon>
        <taxon>Trichosporeae</taxon>
        <taxon>Loxocarpinae</taxon>
        <taxon>Dorcoceras</taxon>
    </lineage>
</organism>
<accession>A0A2Z7CAL1</accession>
<sequence>MFIFIPRSEFSLSSTIHARQPTYFLDSGHHVAPKIKINISSESTRRDLQFYTTFSPKILTFLGTVHDRGPPLSSRRLRHHH</sequence>
<keyword evidence="2" id="KW-1185">Reference proteome</keyword>
<name>A0A2Z7CAL1_9LAMI</name>
<dbReference type="EMBL" id="KQ997540">
    <property type="protein sequence ID" value="KZV44081.1"/>
    <property type="molecule type" value="Genomic_DNA"/>
</dbReference>
<reference evidence="1 2" key="1">
    <citation type="journal article" date="2015" name="Proc. Natl. Acad. Sci. U.S.A.">
        <title>The resurrection genome of Boea hygrometrica: A blueprint for survival of dehydration.</title>
        <authorList>
            <person name="Xiao L."/>
            <person name="Yang G."/>
            <person name="Zhang L."/>
            <person name="Yang X."/>
            <person name="Zhao S."/>
            <person name="Ji Z."/>
            <person name="Zhou Q."/>
            <person name="Hu M."/>
            <person name="Wang Y."/>
            <person name="Chen M."/>
            <person name="Xu Y."/>
            <person name="Jin H."/>
            <person name="Xiao X."/>
            <person name="Hu G."/>
            <person name="Bao F."/>
            <person name="Hu Y."/>
            <person name="Wan P."/>
            <person name="Li L."/>
            <person name="Deng X."/>
            <person name="Kuang T."/>
            <person name="Xiang C."/>
            <person name="Zhu J.K."/>
            <person name="Oliver M.J."/>
            <person name="He Y."/>
        </authorList>
    </citation>
    <scope>NUCLEOTIDE SEQUENCE [LARGE SCALE GENOMIC DNA]</scope>
    <source>
        <strain evidence="2">cv. XS01</strain>
    </source>
</reference>